<reference evidence="4 5" key="1">
    <citation type="submission" date="2018-08" db="EMBL/GenBank/DDBJ databases">
        <title>Meiothermus terrae DSM 26712 genome sequencing project.</title>
        <authorList>
            <person name="Da Costa M.S."/>
            <person name="Albuquerque L."/>
            <person name="Raposo P."/>
            <person name="Froufe H.J.C."/>
            <person name="Barroso C.S."/>
            <person name="Egas C."/>
        </authorList>
    </citation>
    <scope>NUCLEOTIDE SEQUENCE [LARGE SCALE GENOMIC DNA]</scope>
    <source>
        <strain evidence="4 5">DSM 26712</strain>
    </source>
</reference>
<dbReference type="GO" id="GO:0003755">
    <property type="term" value="F:peptidyl-prolyl cis-trans isomerase activity"/>
    <property type="evidence" value="ECO:0007669"/>
    <property type="project" value="UniProtKB-KW"/>
</dbReference>
<dbReference type="PROSITE" id="PS01096">
    <property type="entry name" value="PPIC_PPIASE_1"/>
    <property type="match status" value="1"/>
</dbReference>
<dbReference type="PANTHER" id="PTHR47245:SF2">
    <property type="entry name" value="PEPTIDYL-PROLYL CIS-TRANS ISOMERASE HP_0175-RELATED"/>
    <property type="match status" value="1"/>
</dbReference>
<organism evidence="4 5">
    <name type="scientific">Calidithermus terrae</name>
    <dbReference type="NCBI Taxonomy" id="1408545"/>
    <lineage>
        <taxon>Bacteria</taxon>
        <taxon>Thermotogati</taxon>
        <taxon>Deinococcota</taxon>
        <taxon>Deinococci</taxon>
        <taxon>Thermales</taxon>
        <taxon>Thermaceae</taxon>
        <taxon>Calidithermus</taxon>
    </lineage>
</organism>
<dbReference type="InterPro" id="IPR050245">
    <property type="entry name" value="PrsA_foldase"/>
</dbReference>
<evidence type="ECO:0000259" key="3">
    <source>
        <dbReference type="PROSITE" id="PS50198"/>
    </source>
</evidence>
<feature type="chain" id="PRO_5017253152" evidence="2">
    <location>
        <begin position="18"/>
        <end position="307"/>
    </location>
</feature>
<dbReference type="SUPFAM" id="SSF54534">
    <property type="entry name" value="FKBP-like"/>
    <property type="match status" value="1"/>
</dbReference>
<feature type="signal peptide" evidence="2">
    <location>
        <begin position="1"/>
        <end position="17"/>
    </location>
</feature>
<name>A0A399DYR2_9DEIN</name>
<evidence type="ECO:0000313" key="5">
    <source>
        <dbReference type="Proteomes" id="UP000265715"/>
    </source>
</evidence>
<dbReference type="InterPro" id="IPR046357">
    <property type="entry name" value="PPIase_dom_sf"/>
</dbReference>
<gene>
    <name evidence="4" type="primary">cbf2</name>
    <name evidence="4" type="ORF">Mterra_03777</name>
</gene>
<comment type="caution">
    <text evidence="4">The sequence shown here is derived from an EMBL/GenBank/DDBJ whole genome shotgun (WGS) entry which is preliminary data.</text>
</comment>
<accession>A0A399DYR2</accession>
<dbReference type="PROSITE" id="PS50198">
    <property type="entry name" value="PPIC_PPIASE_2"/>
    <property type="match status" value="1"/>
</dbReference>
<dbReference type="EC" id="5.2.1.8" evidence="4"/>
<keyword evidence="1" id="KW-0697">Rotamase</keyword>
<evidence type="ECO:0000256" key="1">
    <source>
        <dbReference type="PROSITE-ProRule" id="PRU00278"/>
    </source>
</evidence>
<dbReference type="InterPro" id="IPR023058">
    <property type="entry name" value="PPIase_PpiC_CS"/>
</dbReference>
<proteinExistence type="predicted"/>
<dbReference type="Gene3D" id="3.10.50.40">
    <property type="match status" value="1"/>
</dbReference>
<evidence type="ECO:0000256" key="2">
    <source>
        <dbReference type="SAM" id="SignalP"/>
    </source>
</evidence>
<keyword evidence="1 4" id="KW-0413">Isomerase</keyword>
<dbReference type="AlphaFoldDB" id="A0A399DYR2"/>
<dbReference type="RefSeq" id="WP_119316632.1">
    <property type="nucleotide sequence ID" value="NZ_QXDL01000289.1"/>
</dbReference>
<sequence length="307" mass="34132">MRSILWLLCVLAPLALAQGADPVVAKVGKTNLTRAYFDLQWEYFTHQALIRQGIPYTAEAAEALEDFKPRLLERLAKDRAVINVAERRGFAAGDAAVNEQIDAVRGRFENEEAFQAGLKEAGLRDLAGYRLLVYEALTFNAFMDDLVGRIEISVPAMKVLYYLNRAQFSQPARYCSSHILVETPAQAQAVLTRLAKGETFEALAKELSIDPGTQAEGGDLGCYPLGNLIEPFERAMARLKVGETTRTPVKTEFGYHIIRLNKVEPMVYAPFEAVQEGLSSSLLESTLDKLIDNYARLEGVQLFPENL</sequence>
<evidence type="ECO:0000313" key="4">
    <source>
        <dbReference type="EMBL" id="RIH77365.1"/>
    </source>
</evidence>
<dbReference type="Pfam" id="PF00639">
    <property type="entry name" value="Rotamase"/>
    <property type="match status" value="1"/>
</dbReference>
<dbReference type="OrthoDB" id="14196at2"/>
<dbReference type="Proteomes" id="UP000265715">
    <property type="component" value="Unassembled WGS sequence"/>
</dbReference>
<dbReference type="InterPro" id="IPR000297">
    <property type="entry name" value="PPIase_PpiC"/>
</dbReference>
<keyword evidence="2" id="KW-0732">Signal</keyword>
<dbReference type="EMBL" id="QXDL01000289">
    <property type="protein sequence ID" value="RIH77365.1"/>
    <property type="molecule type" value="Genomic_DNA"/>
</dbReference>
<dbReference type="InterPro" id="IPR027304">
    <property type="entry name" value="Trigger_fact/SurA_dom_sf"/>
</dbReference>
<dbReference type="SUPFAM" id="SSF109998">
    <property type="entry name" value="Triger factor/SurA peptide-binding domain-like"/>
    <property type="match status" value="1"/>
</dbReference>
<feature type="domain" description="PpiC" evidence="3">
    <location>
        <begin position="171"/>
        <end position="262"/>
    </location>
</feature>
<keyword evidence="5" id="KW-1185">Reference proteome</keyword>
<dbReference type="PANTHER" id="PTHR47245">
    <property type="entry name" value="PEPTIDYLPROLYL ISOMERASE"/>
    <property type="match status" value="1"/>
</dbReference>
<dbReference type="Pfam" id="PF13624">
    <property type="entry name" value="SurA_N_3"/>
    <property type="match status" value="1"/>
</dbReference>
<protein>
    <submittedName>
        <fullName evidence="4">Putative peptidyl-prolyl cis-trans isomerase Cbf2</fullName>
        <ecNumber evidence="4">5.2.1.8</ecNumber>
    </submittedName>
</protein>